<dbReference type="SUPFAM" id="SSF51445">
    <property type="entry name" value="(Trans)glycosidases"/>
    <property type="match status" value="1"/>
</dbReference>
<protein>
    <submittedName>
        <fullName evidence="2">Glycoside hydrolase family 31 protein</fullName>
    </submittedName>
</protein>
<dbReference type="RefSeq" id="WP_321564656.1">
    <property type="nucleotide sequence ID" value="NZ_CP139558.1"/>
</dbReference>
<dbReference type="Pfam" id="PF21365">
    <property type="entry name" value="Glyco_hydro_31_3rd"/>
    <property type="match status" value="1"/>
</dbReference>
<dbReference type="EMBL" id="CP139558">
    <property type="protein sequence ID" value="WPU95548.1"/>
    <property type="molecule type" value="Genomic_DNA"/>
</dbReference>
<gene>
    <name evidence="2" type="ORF">SNE25_08435</name>
</gene>
<accession>A0ABZ0TQY6</accession>
<organism evidence="2 3">
    <name type="scientific">Mucilaginibacter sabulilitoris</name>
    <dbReference type="NCBI Taxonomy" id="1173583"/>
    <lineage>
        <taxon>Bacteria</taxon>
        <taxon>Pseudomonadati</taxon>
        <taxon>Bacteroidota</taxon>
        <taxon>Sphingobacteriia</taxon>
        <taxon>Sphingobacteriales</taxon>
        <taxon>Sphingobacteriaceae</taxon>
        <taxon>Mucilaginibacter</taxon>
    </lineage>
</organism>
<evidence type="ECO:0000259" key="1">
    <source>
        <dbReference type="Pfam" id="PF21365"/>
    </source>
</evidence>
<evidence type="ECO:0000313" key="3">
    <source>
        <dbReference type="Proteomes" id="UP001324380"/>
    </source>
</evidence>
<dbReference type="SUPFAM" id="SSF51011">
    <property type="entry name" value="Glycosyl hydrolase domain"/>
    <property type="match status" value="1"/>
</dbReference>
<dbReference type="InterPro" id="IPR048395">
    <property type="entry name" value="Glyco_hydro_31_C"/>
</dbReference>
<dbReference type="InterPro" id="IPR017853">
    <property type="entry name" value="GH"/>
</dbReference>
<sequence>MSKLLNAVMNKVKMIICPLVLSLLISSFCYGDEGILYIKKHHYTLIIRKNKFAYAFKDSTGKMVADFSPESGVNFSRSGNSLLSSCVFEKTIVLNDTLFSCILHNSNGLKARASFRFFDDVINLKIAIDDTEAENKEKDMQSKPAGNYTIEACIAGIGPAYGLGDHGSYGEGINVFGYSNNNFLNLSDGTRFVSTFAIFPKQQFAQVLFDNGSKRVAINKRGTRLGANKVKAISIYYFFGTPQKIYSNYASVKKKVGYPDAKPKFDFFDLGYEAFGSLGWNAAQATVQSDVQMYLDKGYPLKWVVVGSGFWKGDRSLATEGATTSFGIWDNSLQPGRKDKLANPRYPDVAAFKKYFSDRNLHLILGLRVNFKALPEKGGFYDPANDGEYSREGAQRGFFLKDINNNPALFSAVFPKGPTYVLDADNVSALQWFYAGVKKWGVQGYKEDTMLKDGEKLNNDAKCNKVNEFLMQKGYYVMVRNSAYSVPGDILRVEDTEYGHGQDRPVINVLNDAASGTPNTYPDIVGGKYLKPPLKDDQKRYFLKNAFFAAVCPAMSMGLGPWHIENPAYENAIKKAAMWHHEFAPYLYSAAVESYYTGFPTTMTPLPIAFPNDSNTYNIANKTKRQYCWMLGPSLLATPIYGDDYATASTRNVYLPKGKWIDYESGRCFMGPTVLNNYKFPDGKIPAFIGGKGVLVKKSEESDTFIATVYPISKEQSSYRFYYPDGKSSSIITIMNVNWERLNIQVTDINSKKKIDAMFSKRFQSYSFPLVKGHNYTVKSDI</sequence>
<reference evidence="2 3" key="1">
    <citation type="submission" date="2023-11" db="EMBL/GenBank/DDBJ databases">
        <title>Analysis of the Genomes of Mucilaginibacter gossypii cycad 4 and M. sabulilitoris SNA2: microbes with the potential for plant growth promotion.</title>
        <authorList>
            <person name="Hirsch A.M."/>
            <person name="Humm E."/>
            <person name="Rubbi M."/>
            <person name="Del Vecchio G."/>
            <person name="Ha S.M."/>
            <person name="Pellegrini M."/>
            <person name="Gunsalus R.P."/>
        </authorList>
    </citation>
    <scope>NUCLEOTIDE SEQUENCE [LARGE SCALE GENOMIC DNA]</scope>
    <source>
        <strain evidence="2 3">SNA2</strain>
    </source>
</reference>
<keyword evidence="2" id="KW-0378">Hydrolase</keyword>
<keyword evidence="3" id="KW-1185">Reference proteome</keyword>
<dbReference type="InterPro" id="IPR013780">
    <property type="entry name" value="Glyco_hydro_b"/>
</dbReference>
<dbReference type="PANTHER" id="PTHR22762:SF120">
    <property type="entry name" value="HETEROGLYCAN GLUCOSIDASE 1"/>
    <property type="match status" value="1"/>
</dbReference>
<proteinExistence type="predicted"/>
<feature type="domain" description="Glycosyl hydrolase family 31 C-terminal" evidence="1">
    <location>
        <begin position="601"/>
        <end position="691"/>
    </location>
</feature>
<dbReference type="GO" id="GO:0016787">
    <property type="term" value="F:hydrolase activity"/>
    <property type="evidence" value="ECO:0007669"/>
    <property type="project" value="UniProtKB-KW"/>
</dbReference>
<dbReference type="Gene3D" id="3.20.20.80">
    <property type="entry name" value="Glycosidases"/>
    <property type="match status" value="2"/>
</dbReference>
<dbReference type="Proteomes" id="UP001324380">
    <property type="component" value="Chromosome"/>
</dbReference>
<dbReference type="PANTHER" id="PTHR22762">
    <property type="entry name" value="ALPHA-GLUCOSIDASE"/>
    <property type="match status" value="1"/>
</dbReference>
<name>A0ABZ0TQY6_9SPHI</name>
<evidence type="ECO:0000313" key="2">
    <source>
        <dbReference type="EMBL" id="WPU95548.1"/>
    </source>
</evidence>
<dbReference type="Gene3D" id="2.60.40.1180">
    <property type="entry name" value="Golgi alpha-mannosidase II"/>
    <property type="match status" value="1"/>
</dbReference>